<dbReference type="AlphaFoldDB" id="R8BLW8"/>
<protein>
    <submittedName>
        <fullName evidence="7">Putative extracellular elastinolytic metalloproteinase protein</fullName>
    </submittedName>
</protein>
<dbReference type="GeneID" id="19324562"/>
<dbReference type="Proteomes" id="UP000014074">
    <property type="component" value="Unassembled WGS sequence"/>
</dbReference>
<evidence type="ECO:0000256" key="3">
    <source>
        <dbReference type="ARBA" id="ARBA00022801"/>
    </source>
</evidence>
<keyword evidence="2" id="KW-0479">Metal-binding</keyword>
<keyword evidence="5" id="KW-0482">Metalloprotease</keyword>
<organism evidence="7 8">
    <name type="scientific">Phaeoacremonium minimum (strain UCR-PA7)</name>
    <name type="common">Esca disease fungus</name>
    <name type="synonym">Togninia minima</name>
    <dbReference type="NCBI Taxonomy" id="1286976"/>
    <lineage>
        <taxon>Eukaryota</taxon>
        <taxon>Fungi</taxon>
        <taxon>Dikarya</taxon>
        <taxon>Ascomycota</taxon>
        <taxon>Pezizomycotina</taxon>
        <taxon>Sordariomycetes</taxon>
        <taxon>Sordariomycetidae</taxon>
        <taxon>Togniniales</taxon>
        <taxon>Togniniaceae</taxon>
        <taxon>Phaeoacremonium</taxon>
    </lineage>
</organism>
<dbReference type="OrthoDB" id="3227768at2759"/>
<dbReference type="HOGENOM" id="CLU_2321992_0_0_1"/>
<dbReference type="InterPro" id="IPR011096">
    <property type="entry name" value="FTP_domain"/>
</dbReference>
<keyword evidence="8" id="KW-1185">Reference proteome</keyword>
<keyword evidence="3" id="KW-0378">Hydrolase</keyword>
<dbReference type="GO" id="GO:0046872">
    <property type="term" value="F:metal ion binding"/>
    <property type="evidence" value="ECO:0007669"/>
    <property type="project" value="UniProtKB-KW"/>
</dbReference>
<dbReference type="eggNOG" id="ENOG502T7RT">
    <property type="taxonomic scope" value="Eukaryota"/>
</dbReference>
<evidence type="ECO:0000256" key="1">
    <source>
        <dbReference type="ARBA" id="ARBA00022670"/>
    </source>
</evidence>
<evidence type="ECO:0000259" key="6">
    <source>
        <dbReference type="Pfam" id="PF07504"/>
    </source>
</evidence>
<dbReference type="Pfam" id="PF07504">
    <property type="entry name" value="FTP"/>
    <property type="match status" value="1"/>
</dbReference>
<name>R8BLW8_PHAM7</name>
<keyword evidence="1" id="KW-0645">Protease</keyword>
<sequence>MVDLESFRLKATAQYVNATEALGATSTLLVKRDGYVDTAVAFVKDLVPFAEFRIVEDHYVGTNGIAHVNLKQTAYGLDIDNADFNINASALVVRFICQN</sequence>
<reference evidence="8" key="1">
    <citation type="journal article" date="2013" name="Genome Announc.">
        <title>Draft genome sequence of the ascomycete Phaeoacremonium aleophilum strain UCR-PA7, a causal agent of the esca disease complex in grapevines.</title>
        <authorList>
            <person name="Blanco-Ulate B."/>
            <person name="Rolshausen P."/>
            <person name="Cantu D."/>
        </authorList>
    </citation>
    <scope>NUCLEOTIDE SEQUENCE [LARGE SCALE GENOMIC DNA]</scope>
    <source>
        <strain evidence="8">UCR-PA7</strain>
    </source>
</reference>
<evidence type="ECO:0000313" key="8">
    <source>
        <dbReference type="Proteomes" id="UP000014074"/>
    </source>
</evidence>
<keyword evidence="4" id="KW-0862">Zinc</keyword>
<dbReference type="RefSeq" id="XP_007914879.1">
    <property type="nucleotide sequence ID" value="XM_007916688.1"/>
</dbReference>
<dbReference type="EMBL" id="KB933097">
    <property type="protein sequence ID" value="EOO00366.1"/>
    <property type="molecule type" value="Genomic_DNA"/>
</dbReference>
<accession>R8BLW8</accession>
<evidence type="ECO:0000313" key="7">
    <source>
        <dbReference type="EMBL" id="EOO00366.1"/>
    </source>
</evidence>
<dbReference type="GO" id="GO:0006508">
    <property type="term" value="P:proteolysis"/>
    <property type="evidence" value="ECO:0007669"/>
    <property type="project" value="UniProtKB-KW"/>
</dbReference>
<evidence type="ECO:0000256" key="4">
    <source>
        <dbReference type="ARBA" id="ARBA00022833"/>
    </source>
</evidence>
<dbReference type="KEGG" id="tmn:UCRPA7_4141"/>
<dbReference type="GO" id="GO:0008237">
    <property type="term" value="F:metallopeptidase activity"/>
    <property type="evidence" value="ECO:0007669"/>
    <property type="project" value="UniProtKB-KW"/>
</dbReference>
<evidence type="ECO:0000256" key="2">
    <source>
        <dbReference type="ARBA" id="ARBA00022723"/>
    </source>
</evidence>
<gene>
    <name evidence="7" type="ORF">UCRPA7_4141</name>
</gene>
<proteinExistence type="predicted"/>
<evidence type="ECO:0000256" key="5">
    <source>
        <dbReference type="ARBA" id="ARBA00023049"/>
    </source>
</evidence>
<feature type="domain" description="FTP" evidence="6">
    <location>
        <begin position="50"/>
        <end position="89"/>
    </location>
</feature>